<gene>
    <name evidence="3" type="ORF">g.2670</name>
</gene>
<evidence type="ECO:0000256" key="2">
    <source>
        <dbReference type="SAM" id="Phobius"/>
    </source>
</evidence>
<name>A0A1B6KEW9_9HEMI</name>
<sequence length="158" mass="17635">EEPRKRNQQTDRSVPADGDPTPPSPPSPPSRHSPPSPPVPNPSAPSQEQTRIKTSLLNKLSYCDPAVVFFLMCYSFLGVMGMVNVVAIFKDDADLMKGSTLLIMFGVVFVLIPSIISSFKSKKLIKIAIAVLFNALHVYGVWMLWSYYREIRRKNISP</sequence>
<keyword evidence="2" id="KW-0472">Membrane</keyword>
<organism evidence="3">
    <name type="scientific">Graphocephala atropunctata</name>
    <dbReference type="NCBI Taxonomy" id="36148"/>
    <lineage>
        <taxon>Eukaryota</taxon>
        <taxon>Metazoa</taxon>
        <taxon>Ecdysozoa</taxon>
        <taxon>Arthropoda</taxon>
        <taxon>Hexapoda</taxon>
        <taxon>Insecta</taxon>
        <taxon>Pterygota</taxon>
        <taxon>Neoptera</taxon>
        <taxon>Paraneoptera</taxon>
        <taxon>Hemiptera</taxon>
        <taxon>Auchenorrhyncha</taxon>
        <taxon>Membracoidea</taxon>
        <taxon>Cicadellidae</taxon>
        <taxon>Cicadellinae</taxon>
        <taxon>Cicadellini</taxon>
        <taxon>Graphocephala</taxon>
    </lineage>
</organism>
<feature type="non-terminal residue" evidence="3">
    <location>
        <position position="1"/>
    </location>
</feature>
<feature type="transmembrane region" description="Helical" evidence="2">
    <location>
        <begin position="125"/>
        <end position="148"/>
    </location>
</feature>
<keyword evidence="2" id="KW-0812">Transmembrane</keyword>
<feature type="compositionally biased region" description="Pro residues" evidence="1">
    <location>
        <begin position="20"/>
        <end position="43"/>
    </location>
</feature>
<dbReference type="EMBL" id="GEBQ01030253">
    <property type="protein sequence ID" value="JAT09724.1"/>
    <property type="molecule type" value="Transcribed_RNA"/>
</dbReference>
<evidence type="ECO:0000256" key="1">
    <source>
        <dbReference type="SAM" id="MobiDB-lite"/>
    </source>
</evidence>
<protein>
    <submittedName>
        <fullName evidence="3">Uncharacterized protein</fullName>
    </submittedName>
</protein>
<feature type="transmembrane region" description="Helical" evidence="2">
    <location>
        <begin position="101"/>
        <end position="119"/>
    </location>
</feature>
<reference evidence="3" key="1">
    <citation type="submission" date="2015-11" db="EMBL/GenBank/DDBJ databases">
        <title>De novo transcriptome assembly of four potential Pierce s Disease insect vectors from Arizona vineyards.</title>
        <authorList>
            <person name="Tassone E.E."/>
        </authorList>
    </citation>
    <scope>NUCLEOTIDE SEQUENCE</scope>
</reference>
<evidence type="ECO:0000313" key="3">
    <source>
        <dbReference type="EMBL" id="JAT09724.1"/>
    </source>
</evidence>
<accession>A0A1B6KEW9</accession>
<feature type="transmembrane region" description="Helical" evidence="2">
    <location>
        <begin position="66"/>
        <end position="89"/>
    </location>
</feature>
<proteinExistence type="predicted"/>
<dbReference type="AlphaFoldDB" id="A0A1B6KEW9"/>
<feature type="region of interest" description="Disordered" evidence="1">
    <location>
        <begin position="1"/>
        <end position="48"/>
    </location>
</feature>
<keyword evidence="2" id="KW-1133">Transmembrane helix</keyword>